<dbReference type="AlphaFoldDB" id="A0A9X2JMD0"/>
<sequence length="140" mass="16153">MDTIKSSLTIVFEPPFYKAIFERSFDSVYEVGQLNLGPAEPKTRDIYHLVNTSWAKIHFFRQADSSLALAPTRINPKRRQRLARKAIAHQLGTKAQRALQKQRESNKVAHQRHLQLSKQAKQAQQFSLRQAKKLAKHKGH</sequence>
<dbReference type="EMBL" id="JAIULA010000031">
    <property type="protein sequence ID" value="MCP0887952.1"/>
    <property type="molecule type" value="Genomic_DNA"/>
</dbReference>
<dbReference type="RefSeq" id="WP_253362112.1">
    <property type="nucleotide sequence ID" value="NZ_JAIULA010000031.1"/>
</dbReference>
<evidence type="ECO:0000313" key="1">
    <source>
        <dbReference type="EMBL" id="MCP0887952.1"/>
    </source>
</evidence>
<reference evidence="1 2" key="1">
    <citation type="journal article" date="2023" name="Int. J. Syst. Evol. Microbiol.">
        <title>Ligilactobacillus ubinensis sp. nov., a novel species isolated from the wild ferment of a durian fruit (Durio zibethinus).</title>
        <authorList>
            <person name="Heng Y.C."/>
            <person name="Menon N."/>
            <person name="Chen B."/>
            <person name="Loo B.Z.L."/>
            <person name="Wong G.W.J."/>
            <person name="Lim A.C.H."/>
            <person name="Silvaraju S."/>
            <person name="Kittelmann S."/>
        </authorList>
    </citation>
    <scope>NUCLEOTIDE SEQUENCE [LARGE SCALE GENOMIC DNA]</scope>
    <source>
        <strain evidence="1 2">WILCCON 0076</strain>
    </source>
</reference>
<dbReference type="InterPro" id="IPR016787">
    <property type="entry name" value="UCP021328"/>
</dbReference>
<keyword evidence="2" id="KW-1185">Reference proteome</keyword>
<organism evidence="1 2">
    <name type="scientific">Ligilactobacillus ubinensis</name>
    <dbReference type="NCBI Taxonomy" id="2876789"/>
    <lineage>
        <taxon>Bacteria</taxon>
        <taxon>Bacillati</taxon>
        <taxon>Bacillota</taxon>
        <taxon>Bacilli</taxon>
        <taxon>Lactobacillales</taxon>
        <taxon>Lactobacillaceae</taxon>
        <taxon>Ligilactobacillus</taxon>
    </lineage>
</organism>
<proteinExistence type="predicted"/>
<evidence type="ECO:0000313" key="2">
    <source>
        <dbReference type="Proteomes" id="UP001139006"/>
    </source>
</evidence>
<name>A0A9X2JMD0_9LACO</name>
<protein>
    <submittedName>
        <fullName evidence="1">YjdF family protein</fullName>
    </submittedName>
</protein>
<comment type="caution">
    <text evidence="1">The sequence shown here is derived from an EMBL/GenBank/DDBJ whole genome shotgun (WGS) entry which is preliminary data.</text>
</comment>
<gene>
    <name evidence="1" type="ORF">LB941_11480</name>
</gene>
<dbReference type="Pfam" id="PF11208">
    <property type="entry name" value="DUF2992"/>
    <property type="match status" value="1"/>
</dbReference>
<dbReference type="Proteomes" id="UP001139006">
    <property type="component" value="Unassembled WGS sequence"/>
</dbReference>
<accession>A0A9X2JMD0</accession>